<evidence type="ECO:0000256" key="3">
    <source>
        <dbReference type="ARBA" id="ARBA00004496"/>
    </source>
</evidence>
<dbReference type="SUPFAM" id="SSF49417">
    <property type="entry name" value="p53-like transcription factors"/>
    <property type="match status" value="1"/>
</dbReference>
<evidence type="ECO:0000256" key="12">
    <source>
        <dbReference type="ARBA" id="ARBA00023015"/>
    </source>
</evidence>
<evidence type="ECO:0000256" key="15">
    <source>
        <dbReference type="ARBA" id="ARBA00023163"/>
    </source>
</evidence>
<evidence type="ECO:0000313" key="24">
    <source>
        <dbReference type="Proteomes" id="UP001558652"/>
    </source>
</evidence>
<accession>A0ABD0Y9E5</accession>
<dbReference type="GO" id="GO:0005737">
    <property type="term" value="C:cytoplasm"/>
    <property type="evidence" value="ECO:0007669"/>
    <property type="project" value="UniProtKB-SubCell"/>
</dbReference>
<dbReference type="InterPro" id="IPR037059">
    <property type="entry name" value="RHD_DNA_bind_dom_sf"/>
</dbReference>
<evidence type="ECO:0000256" key="4">
    <source>
        <dbReference type="ARBA" id="ARBA00022454"/>
    </source>
</evidence>
<evidence type="ECO:0000256" key="11">
    <source>
        <dbReference type="ARBA" id="ARBA00022990"/>
    </source>
</evidence>
<reference evidence="23 24" key="1">
    <citation type="submission" date="2024-07" db="EMBL/GenBank/DDBJ databases">
        <title>Chromosome-level genome assembly of the water stick insect Ranatra chinensis (Heteroptera: Nepidae).</title>
        <authorList>
            <person name="Liu X."/>
        </authorList>
    </citation>
    <scope>NUCLEOTIDE SEQUENCE [LARGE SCALE GENOMIC DNA]</scope>
    <source>
        <strain evidence="23">Cailab_2021Rc</strain>
        <tissue evidence="23">Muscle</tissue>
    </source>
</reference>
<dbReference type="InterPro" id="IPR014756">
    <property type="entry name" value="Ig_E-set"/>
</dbReference>
<dbReference type="GO" id="GO:0006974">
    <property type="term" value="P:DNA damage response"/>
    <property type="evidence" value="ECO:0007669"/>
    <property type="project" value="UniProtKB-KW"/>
</dbReference>
<evidence type="ECO:0000256" key="10">
    <source>
        <dbReference type="ARBA" id="ARBA00022843"/>
    </source>
</evidence>
<evidence type="ECO:0000256" key="5">
    <source>
        <dbReference type="ARBA" id="ARBA00022490"/>
    </source>
</evidence>
<dbReference type="InterPro" id="IPR008967">
    <property type="entry name" value="p53-like_TF_DNA-bd_sf"/>
</dbReference>
<evidence type="ECO:0000256" key="19">
    <source>
        <dbReference type="ARBA" id="ARBA00072227"/>
    </source>
</evidence>
<dbReference type="PROSITE" id="PS50254">
    <property type="entry name" value="REL_2"/>
    <property type="match status" value="1"/>
</dbReference>
<evidence type="ECO:0000256" key="2">
    <source>
        <dbReference type="ARBA" id="ARBA00004286"/>
    </source>
</evidence>
<dbReference type="GO" id="GO:0010467">
    <property type="term" value="P:gene expression"/>
    <property type="evidence" value="ECO:0007669"/>
    <property type="project" value="UniProtKB-ARBA"/>
</dbReference>
<dbReference type="GO" id="GO:1902531">
    <property type="term" value="P:regulation of intracellular signal transduction"/>
    <property type="evidence" value="ECO:0007669"/>
    <property type="project" value="UniProtKB-ARBA"/>
</dbReference>
<keyword evidence="10" id="KW-0832">Ubl conjugation</keyword>
<evidence type="ECO:0000256" key="21">
    <source>
        <dbReference type="SAM" id="MobiDB-lite"/>
    </source>
</evidence>
<dbReference type="FunFam" id="2.60.40.340:FF:000002">
    <property type="entry name" value="Nuclear factor of activated T-cells 5, tonicity-responsive"/>
    <property type="match status" value="1"/>
</dbReference>
<evidence type="ECO:0000256" key="16">
    <source>
        <dbReference type="ARBA" id="ARBA00023242"/>
    </source>
</evidence>
<keyword evidence="9" id="KW-0013">ADP-ribosylation</keyword>
<dbReference type="GO" id="GO:0005634">
    <property type="term" value="C:nucleus"/>
    <property type="evidence" value="ECO:0007669"/>
    <property type="project" value="UniProtKB-SubCell"/>
</dbReference>
<dbReference type="Pfam" id="PF16179">
    <property type="entry name" value="RHD_dimer"/>
    <property type="match status" value="1"/>
</dbReference>
<dbReference type="AlphaFoldDB" id="A0ABD0Y9E5"/>
<feature type="region of interest" description="Disordered" evidence="21">
    <location>
        <begin position="711"/>
        <end position="731"/>
    </location>
</feature>
<dbReference type="GO" id="GO:0003700">
    <property type="term" value="F:DNA-binding transcription factor activity"/>
    <property type="evidence" value="ECO:0007669"/>
    <property type="project" value="UniProtKB-ARBA"/>
</dbReference>
<protein>
    <recommendedName>
        <fullName evidence="19">Nuclear factor of activated T-cells 5</fullName>
    </recommendedName>
    <alternativeName>
        <fullName evidence="20">T-cell transcription factor NFAT5</fullName>
    </alternativeName>
</protein>
<dbReference type="PANTHER" id="PTHR12533:SF7">
    <property type="entry name" value="NFAT NUCLEAR FACTOR, ISOFORM B"/>
    <property type="match status" value="1"/>
</dbReference>
<dbReference type="InterPro" id="IPR032397">
    <property type="entry name" value="RHD_dimer"/>
</dbReference>
<dbReference type="GO" id="GO:0000977">
    <property type="term" value="F:RNA polymerase II transcription regulatory region sequence-specific DNA binding"/>
    <property type="evidence" value="ECO:0007669"/>
    <property type="project" value="UniProtKB-ARBA"/>
</dbReference>
<keyword evidence="4" id="KW-0158">Chromosome</keyword>
<evidence type="ECO:0000256" key="7">
    <source>
        <dbReference type="ARBA" id="ARBA00022553"/>
    </source>
</evidence>
<keyword evidence="12" id="KW-0805">Transcription regulation</keyword>
<feature type="region of interest" description="Disordered" evidence="21">
    <location>
        <begin position="1"/>
        <end position="59"/>
    </location>
</feature>
<comment type="caution">
    <text evidence="23">The sequence shown here is derived from an EMBL/GenBank/DDBJ whole genome shotgun (WGS) entry which is preliminary data.</text>
</comment>
<feature type="compositionally biased region" description="Polar residues" evidence="21">
    <location>
        <begin position="1"/>
        <end position="18"/>
    </location>
</feature>
<dbReference type="GO" id="GO:0045944">
    <property type="term" value="P:positive regulation of transcription by RNA polymerase II"/>
    <property type="evidence" value="ECO:0007669"/>
    <property type="project" value="UniProtKB-ARBA"/>
</dbReference>
<keyword evidence="15" id="KW-0804">Transcription</keyword>
<organism evidence="23 24">
    <name type="scientific">Ranatra chinensis</name>
    <dbReference type="NCBI Taxonomy" id="642074"/>
    <lineage>
        <taxon>Eukaryota</taxon>
        <taxon>Metazoa</taxon>
        <taxon>Ecdysozoa</taxon>
        <taxon>Arthropoda</taxon>
        <taxon>Hexapoda</taxon>
        <taxon>Insecta</taxon>
        <taxon>Pterygota</taxon>
        <taxon>Neoptera</taxon>
        <taxon>Paraneoptera</taxon>
        <taxon>Hemiptera</taxon>
        <taxon>Heteroptera</taxon>
        <taxon>Panheteroptera</taxon>
        <taxon>Nepomorpha</taxon>
        <taxon>Nepidae</taxon>
        <taxon>Ranatrinae</taxon>
        <taxon>Ranatra</taxon>
    </lineage>
</organism>
<keyword evidence="8" id="KW-0227">DNA damage</keyword>
<keyword evidence="16" id="KW-0539">Nucleus</keyword>
<dbReference type="FunFam" id="2.60.40.10:FF:000174">
    <property type="entry name" value="Nuclear factor of activated T-cells 5, tonicity-responsive"/>
    <property type="match status" value="1"/>
</dbReference>
<name>A0ABD0Y9E5_9HEMI</name>
<comment type="function">
    <text evidence="17">Transcription factor involved, among others, in the transcriptional regulation of osmoprotective and inflammatory genes. Binds the DNA consensus sequence 5'-[ACT][AG]TGGAAA[CAT]A[TA][ATC][CA][ATG][GT][GAC][CG][CT]-3'. Mediates the transcriptional response to hypertonicity. Positively regulates the transcription of LCN2 and S100A4 genes; optimal transactivation of these genes requires the presence of DDX5/DDX17. Also involved in the DNA damage response by preventing formation of R-loops; R-loops are composed of a DNA:RNA hybrid and the associated non-template single-stranded DNA.</text>
</comment>
<dbReference type="Proteomes" id="UP001558652">
    <property type="component" value="Unassembled WGS sequence"/>
</dbReference>
<keyword evidence="6" id="KW-1017">Isopeptide bond</keyword>
<dbReference type="GO" id="GO:0048731">
    <property type="term" value="P:system development"/>
    <property type="evidence" value="ECO:0007669"/>
    <property type="project" value="UniProtKB-ARBA"/>
</dbReference>
<dbReference type="Pfam" id="PF00554">
    <property type="entry name" value="RHD_DNA_bind"/>
    <property type="match status" value="1"/>
</dbReference>
<dbReference type="SUPFAM" id="SSF81296">
    <property type="entry name" value="E set domains"/>
    <property type="match status" value="1"/>
</dbReference>
<evidence type="ECO:0000256" key="20">
    <source>
        <dbReference type="ARBA" id="ARBA00080722"/>
    </source>
</evidence>
<keyword evidence="24" id="KW-1185">Reference proteome</keyword>
<evidence type="ECO:0000256" key="6">
    <source>
        <dbReference type="ARBA" id="ARBA00022499"/>
    </source>
</evidence>
<dbReference type="GO" id="GO:0048468">
    <property type="term" value="P:cell development"/>
    <property type="evidence" value="ECO:0007669"/>
    <property type="project" value="UniProtKB-ARBA"/>
</dbReference>
<keyword evidence="5" id="KW-0963">Cytoplasm</keyword>
<dbReference type="SMART" id="SM00429">
    <property type="entry name" value="IPT"/>
    <property type="match status" value="1"/>
</dbReference>
<dbReference type="PANTHER" id="PTHR12533">
    <property type="entry name" value="NFAT"/>
    <property type="match status" value="1"/>
</dbReference>
<evidence type="ECO:0000256" key="18">
    <source>
        <dbReference type="ARBA" id="ARBA00065799"/>
    </source>
</evidence>
<dbReference type="Gene3D" id="2.60.40.340">
    <property type="entry name" value="Rel homology domain (RHD), DNA-binding domain"/>
    <property type="match status" value="1"/>
</dbReference>
<evidence type="ECO:0000256" key="14">
    <source>
        <dbReference type="ARBA" id="ARBA00023159"/>
    </source>
</evidence>
<dbReference type="InterPro" id="IPR013783">
    <property type="entry name" value="Ig-like_fold"/>
</dbReference>
<dbReference type="EMBL" id="JBFDAA010000011">
    <property type="protein sequence ID" value="KAL1123976.1"/>
    <property type="molecule type" value="Genomic_DNA"/>
</dbReference>
<dbReference type="InterPro" id="IPR011539">
    <property type="entry name" value="RHD_DNA_bind_dom"/>
</dbReference>
<evidence type="ECO:0000259" key="22">
    <source>
        <dbReference type="PROSITE" id="PS50254"/>
    </source>
</evidence>
<keyword evidence="7" id="KW-0597">Phosphoprotein</keyword>
<keyword evidence="13" id="KW-0238">DNA-binding</keyword>
<comment type="subcellular location">
    <subcellularLocation>
        <location evidence="2">Chromosome</location>
    </subcellularLocation>
    <subcellularLocation>
        <location evidence="3">Cytoplasm</location>
    </subcellularLocation>
    <subcellularLocation>
        <location evidence="1">Nucleus</location>
    </subcellularLocation>
</comment>
<dbReference type="GO" id="GO:0005694">
    <property type="term" value="C:chromosome"/>
    <property type="evidence" value="ECO:0007669"/>
    <property type="project" value="UniProtKB-SubCell"/>
</dbReference>
<sequence length="866" mass="93542">MHPRTSQTSLSIPTSIFPKSNEKFQKNKTQETTENASKRELDPPETAVDPCDNSNDSGLGFDHHLEYSLPRSNISPTFSDQEYWSGVEDAGESKKRRLDIKLETDDANDNFTFQCQRKAPISRSPSAESLTQSNAGVVNAGVNCVVAPPPVPLGGKVGGGKRGQTMGSGASCAVSRDGAVQLQILTQPEMQHRARYQTEGSRGAVKDRSGNAFPVVKLSGYDKPATLEVYIGTDQGKVAPHMFYQACRVAGKNSTPCVEQVVNGTVLIKIEFEPSKDMVVICDCVGILKERNVDVEHRFPEEGSSRSKKKSTRCRMVFRTTITRTDGTLETLQATSQPIVCTQPPGIPEICKKSLSSCDCTGGLELFILGKNFLKDTKVMFCHGKPSEDDYWEHIAQPDKDFLQQSHLVCTIPAYRCDNIRQPVVVQLHVVSSGKSSEPHCFVYTPRGTPPLQVLPQDLNSISQAVAPNISRSTLQFTTSPNLLLGAPLHMLPPDPQMQKVGQQTFIADDTTKCNQESLLGWVEGAGETAMMPPPQGVPPLAARRDPTQTAISTFVTDTTTLPSLTVDTYFSRIENKPPEKSIYDEGQAGVIIEQTPAPSALLVVDTRRTLFDSVSEVAAQQSLGDTQSLLVAPSEESHPVLGFSPGKQIVSTAMAQFSGPTLMATQSFPNDNPVGSESDGVAFATTNSSAASSGFEAAIMLSSTGFTPTEKVPVSDTTTTFFSPEKHPPEGFLMPPPPDYPGPGLMEPFSAQVLEPSQPPPTVVDDKPPELMAPTQETATAVVAPAQVQSSEKQPKKCEEGIPLPQELTQMSEHDLLSYINPSCFDQELEGGPDGVVVSVCDYHAEGPGFDSLRGQSWLKARLAS</sequence>
<comment type="subunit">
    <text evidence="18">Homodimer when bound to DNA, completely encircles its DNA target. Interacts with CIDEC; this interaction is direct and retains NFAT5 in the cytoplasm. Does not bind with Fos and Jun transcription factors. Interacts with DDX5 and DDX17; this interaction leads to DDX5/DDX17 recruitment to LNC2 and S100A4 promoters and NFAT5-mediated DDX5/DDX17-enhanced transactivation.</text>
</comment>
<gene>
    <name evidence="23" type="ORF">AAG570_001746</name>
</gene>
<evidence type="ECO:0000256" key="1">
    <source>
        <dbReference type="ARBA" id="ARBA00004123"/>
    </source>
</evidence>
<evidence type="ECO:0000256" key="8">
    <source>
        <dbReference type="ARBA" id="ARBA00022763"/>
    </source>
</evidence>
<dbReference type="Gene3D" id="2.60.40.10">
    <property type="entry name" value="Immunoglobulins"/>
    <property type="match status" value="1"/>
</dbReference>
<feature type="compositionally biased region" description="Basic and acidic residues" evidence="21">
    <location>
        <begin position="20"/>
        <end position="42"/>
    </location>
</feature>
<dbReference type="InterPro" id="IPR008366">
    <property type="entry name" value="NFAT"/>
</dbReference>
<evidence type="ECO:0000256" key="17">
    <source>
        <dbReference type="ARBA" id="ARBA00055141"/>
    </source>
</evidence>
<evidence type="ECO:0000313" key="23">
    <source>
        <dbReference type="EMBL" id="KAL1123976.1"/>
    </source>
</evidence>
<proteinExistence type="predicted"/>
<dbReference type="InterPro" id="IPR002909">
    <property type="entry name" value="IPT_dom"/>
</dbReference>
<feature type="domain" description="RHD" evidence="22">
    <location>
        <begin position="175"/>
        <end position="346"/>
    </location>
</feature>
<evidence type="ECO:0000256" key="13">
    <source>
        <dbReference type="ARBA" id="ARBA00023125"/>
    </source>
</evidence>
<keyword evidence="14" id="KW-0010">Activator</keyword>
<evidence type="ECO:0000256" key="9">
    <source>
        <dbReference type="ARBA" id="ARBA00022765"/>
    </source>
</evidence>
<keyword evidence="11" id="KW-0007">Acetylation</keyword>